<gene>
    <name evidence="1" type="ORF">ElP_75410</name>
</gene>
<organism evidence="1 2">
    <name type="scientific">Tautonia plasticadhaerens</name>
    <dbReference type="NCBI Taxonomy" id="2527974"/>
    <lineage>
        <taxon>Bacteria</taxon>
        <taxon>Pseudomonadati</taxon>
        <taxon>Planctomycetota</taxon>
        <taxon>Planctomycetia</taxon>
        <taxon>Isosphaerales</taxon>
        <taxon>Isosphaeraceae</taxon>
        <taxon>Tautonia</taxon>
    </lineage>
</organism>
<geneLocation type="plasmid" evidence="2">
    <name>pelp_3</name>
</geneLocation>
<accession>A0A518HFF5</accession>
<evidence type="ECO:0000313" key="2">
    <source>
        <dbReference type="Proteomes" id="UP000317835"/>
    </source>
</evidence>
<dbReference type="KEGG" id="tpla:ElP_75410"/>
<keyword evidence="2" id="KW-1185">Reference proteome</keyword>
<name>A0A518HFF5_9BACT</name>
<dbReference type="Proteomes" id="UP000317835">
    <property type="component" value="Plasmid pElP_3"/>
</dbReference>
<proteinExistence type="predicted"/>
<sequence length="154" mass="17732">MRARRNPSQGGVDDDLGGALQLWRDAIRARRNAEAFERLQAARKRVARNTDDDWEWLAAALADPEKKWFVAHVFGRQPVPRRLFGSMMRAAVIDVDPSTNRWLLEPCLETFGRAAVIEELGWLKQSGEVPGQRIEWALYWCTREVERLRGTSRS</sequence>
<evidence type="ECO:0000313" key="1">
    <source>
        <dbReference type="EMBL" id="QDV39570.1"/>
    </source>
</evidence>
<reference evidence="1 2" key="1">
    <citation type="submission" date="2019-02" db="EMBL/GenBank/DDBJ databases">
        <title>Deep-cultivation of Planctomycetes and their phenomic and genomic characterization uncovers novel biology.</title>
        <authorList>
            <person name="Wiegand S."/>
            <person name="Jogler M."/>
            <person name="Boedeker C."/>
            <person name="Pinto D."/>
            <person name="Vollmers J."/>
            <person name="Rivas-Marin E."/>
            <person name="Kohn T."/>
            <person name="Peeters S.H."/>
            <person name="Heuer A."/>
            <person name="Rast P."/>
            <person name="Oberbeckmann S."/>
            <person name="Bunk B."/>
            <person name="Jeske O."/>
            <person name="Meyerdierks A."/>
            <person name="Storesund J.E."/>
            <person name="Kallscheuer N."/>
            <person name="Luecker S."/>
            <person name="Lage O.M."/>
            <person name="Pohl T."/>
            <person name="Merkel B.J."/>
            <person name="Hornburger P."/>
            <person name="Mueller R.-W."/>
            <person name="Bruemmer F."/>
            <person name="Labrenz M."/>
            <person name="Spormann A.M."/>
            <person name="Op den Camp H."/>
            <person name="Overmann J."/>
            <person name="Amann R."/>
            <person name="Jetten M.S.M."/>
            <person name="Mascher T."/>
            <person name="Medema M.H."/>
            <person name="Devos D.P."/>
            <person name="Kaster A.-K."/>
            <person name="Ovreas L."/>
            <person name="Rohde M."/>
            <person name="Galperin M.Y."/>
            <person name="Jogler C."/>
        </authorList>
    </citation>
    <scope>NUCLEOTIDE SEQUENCE [LARGE SCALE GENOMIC DNA]</scope>
    <source>
        <strain evidence="1 2">ElP</strain>
        <plasmid evidence="2">pelp_3</plasmid>
    </source>
</reference>
<dbReference type="OrthoDB" id="265651at2"/>
<protein>
    <submittedName>
        <fullName evidence="1">Uncharacterized protein</fullName>
    </submittedName>
</protein>
<dbReference type="EMBL" id="CP036429">
    <property type="protein sequence ID" value="QDV39570.1"/>
    <property type="molecule type" value="Genomic_DNA"/>
</dbReference>
<dbReference type="AlphaFoldDB" id="A0A518HFF5"/>
<keyword evidence="1" id="KW-0614">Plasmid</keyword>